<organism evidence="2 3">
    <name type="scientific">Streptomyces lomondensis</name>
    <dbReference type="NCBI Taxonomy" id="68229"/>
    <lineage>
        <taxon>Bacteria</taxon>
        <taxon>Bacillati</taxon>
        <taxon>Actinomycetota</taxon>
        <taxon>Actinomycetes</taxon>
        <taxon>Kitasatosporales</taxon>
        <taxon>Streptomycetaceae</taxon>
        <taxon>Streptomyces</taxon>
    </lineage>
</organism>
<keyword evidence="3" id="KW-1185">Reference proteome</keyword>
<dbReference type="Proteomes" id="UP000617743">
    <property type="component" value="Unassembled WGS sequence"/>
</dbReference>
<accession>A0ABQ2X081</accession>
<gene>
    <name evidence="2" type="ORF">GCM10010383_17600</name>
</gene>
<feature type="region of interest" description="Disordered" evidence="1">
    <location>
        <begin position="1"/>
        <end position="22"/>
    </location>
</feature>
<sequence length="240" mass="26774">MSESGTEPNAEETWDPQVARWHDPEGDYVLPRALRSLPQPWDECDWSRIAELPRTDERLAEARRVVTVLLEDPELAPRVPQPPSPGLLWHVWEEFHQAVGESMPRASQVTWSGVDELVRTWRGRPHLDPLRRHVVLHVEAAMLAMIPVLRDDITDSVFRWLALDPDPGRFADWAVGLAERCVTADIGADSAIELLGAMGGPDARAALERLSVKPGGPARWENAEAAQSTLFDLESEGPSH</sequence>
<evidence type="ECO:0000313" key="3">
    <source>
        <dbReference type="Proteomes" id="UP000617743"/>
    </source>
</evidence>
<dbReference type="RefSeq" id="WP_190049591.1">
    <property type="nucleotide sequence ID" value="NZ_BMWC01000002.1"/>
</dbReference>
<name>A0ABQ2X081_9ACTN</name>
<protein>
    <submittedName>
        <fullName evidence="2">Uncharacterized protein</fullName>
    </submittedName>
</protein>
<comment type="caution">
    <text evidence="2">The sequence shown here is derived from an EMBL/GenBank/DDBJ whole genome shotgun (WGS) entry which is preliminary data.</text>
</comment>
<reference evidence="3" key="1">
    <citation type="journal article" date="2019" name="Int. J. Syst. Evol. Microbiol.">
        <title>The Global Catalogue of Microorganisms (GCM) 10K type strain sequencing project: providing services to taxonomists for standard genome sequencing and annotation.</title>
        <authorList>
            <consortium name="The Broad Institute Genomics Platform"/>
            <consortium name="The Broad Institute Genome Sequencing Center for Infectious Disease"/>
            <person name="Wu L."/>
            <person name="Ma J."/>
        </authorList>
    </citation>
    <scope>NUCLEOTIDE SEQUENCE [LARGE SCALE GENOMIC DNA]</scope>
    <source>
        <strain evidence="3">JCM 4866</strain>
    </source>
</reference>
<evidence type="ECO:0000313" key="2">
    <source>
        <dbReference type="EMBL" id="GGW88861.1"/>
    </source>
</evidence>
<evidence type="ECO:0000256" key="1">
    <source>
        <dbReference type="SAM" id="MobiDB-lite"/>
    </source>
</evidence>
<proteinExistence type="predicted"/>
<dbReference type="EMBL" id="BMWC01000002">
    <property type="protein sequence ID" value="GGW88861.1"/>
    <property type="molecule type" value="Genomic_DNA"/>
</dbReference>